<reference evidence="7 8" key="1">
    <citation type="journal article" date="2019" name="Int. J. Syst. Evol. Microbiol.">
        <title>The Global Catalogue of Microorganisms (GCM) 10K type strain sequencing project: providing services to taxonomists for standard genome sequencing and annotation.</title>
        <authorList>
            <consortium name="The Broad Institute Genomics Platform"/>
            <consortium name="The Broad Institute Genome Sequencing Center for Infectious Disease"/>
            <person name="Wu L."/>
            <person name="Ma J."/>
        </authorList>
    </citation>
    <scope>NUCLEOTIDE SEQUENCE [LARGE SCALE GENOMIC DNA]</scope>
    <source>
        <strain evidence="7 8">JCM 30072</strain>
    </source>
</reference>
<sequence>MSEEEPLGADDIMDAVYHALRDNGYAELTMQDIADECDKSTSLLHYHYDTKEDLLVAFLDQMLADYEADMECRADQPPVDRLVEFVARFVFAPDDTERSSFHLALLEMRSQGPFNDRIRASLRRSDKLLRDTLEETLRDGIDDGVFRPVDAEETAAMFAAMLDGARTRQVTLNEGGDDEVGYTRTVAEQALEHLVDPLLEPGVDRPSLDNALASIDE</sequence>
<dbReference type="InterPro" id="IPR009057">
    <property type="entry name" value="Homeodomain-like_sf"/>
</dbReference>
<keyword evidence="8" id="KW-1185">Reference proteome</keyword>
<dbReference type="InterPro" id="IPR001647">
    <property type="entry name" value="HTH_TetR"/>
</dbReference>
<name>A0ABD5W676_9EURY</name>
<dbReference type="Pfam" id="PF00440">
    <property type="entry name" value="TetR_N"/>
    <property type="match status" value="1"/>
</dbReference>
<dbReference type="Gene3D" id="1.10.357.10">
    <property type="entry name" value="Tetracycline Repressor, domain 2"/>
    <property type="match status" value="1"/>
</dbReference>
<dbReference type="EMBL" id="JBHSZI010000001">
    <property type="protein sequence ID" value="MFC7059040.1"/>
    <property type="molecule type" value="Genomic_DNA"/>
</dbReference>
<dbReference type="SUPFAM" id="SSF46689">
    <property type="entry name" value="Homeodomain-like"/>
    <property type="match status" value="1"/>
</dbReference>
<evidence type="ECO:0000259" key="6">
    <source>
        <dbReference type="PROSITE" id="PS50977"/>
    </source>
</evidence>
<dbReference type="Pfam" id="PF13977">
    <property type="entry name" value="TetR_C_6"/>
    <property type="match status" value="1"/>
</dbReference>
<evidence type="ECO:0000256" key="2">
    <source>
        <dbReference type="ARBA" id="ARBA00023015"/>
    </source>
</evidence>
<comment type="caution">
    <text evidence="7">The sequence shown here is derived from an EMBL/GenBank/DDBJ whole genome shotgun (WGS) entry which is preliminary data.</text>
</comment>
<dbReference type="GO" id="GO:0003677">
    <property type="term" value="F:DNA binding"/>
    <property type="evidence" value="ECO:0007669"/>
    <property type="project" value="UniProtKB-UniRule"/>
</dbReference>
<evidence type="ECO:0000256" key="1">
    <source>
        <dbReference type="ARBA" id="ARBA00022491"/>
    </source>
</evidence>
<dbReference type="SUPFAM" id="SSF48498">
    <property type="entry name" value="Tetracyclin repressor-like, C-terminal domain"/>
    <property type="match status" value="1"/>
</dbReference>
<dbReference type="InterPro" id="IPR039538">
    <property type="entry name" value="BetI_C"/>
</dbReference>
<protein>
    <submittedName>
        <fullName evidence="7">TetR/AcrR family transcriptional regulator</fullName>
    </submittedName>
</protein>
<dbReference type="InterPro" id="IPR036271">
    <property type="entry name" value="Tet_transcr_reg_TetR-rel_C_sf"/>
</dbReference>
<evidence type="ECO:0000313" key="7">
    <source>
        <dbReference type="EMBL" id="MFC7059040.1"/>
    </source>
</evidence>
<dbReference type="InterPro" id="IPR050109">
    <property type="entry name" value="HTH-type_TetR-like_transc_reg"/>
</dbReference>
<proteinExistence type="predicted"/>
<evidence type="ECO:0000256" key="3">
    <source>
        <dbReference type="ARBA" id="ARBA00023125"/>
    </source>
</evidence>
<dbReference type="Proteomes" id="UP001596445">
    <property type="component" value="Unassembled WGS sequence"/>
</dbReference>
<dbReference type="RefSeq" id="WP_267161761.1">
    <property type="nucleotide sequence ID" value="NZ_CP112972.1"/>
</dbReference>
<feature type="domain" description="HTH tetR-type" evidence="6">
    <location>
        <begin position="6"/>
        <end position="66"/>
    </location>
</feature>
<keyword evidence="1" id="KW-0678">Repressor</keyword>
<dbReference type="AlphaFoldDB" id="A0ABD5W676"/>
<evidence type="ECO:0000256" key="5">
    <source>
        <dbReference type="PROSITE-ProRule" id="PRU00335"/>
    </source>
</evidence>
<keyword evidence="4" id="KW-0804">Transcription</keyword>
<evidence type="ECO:0000313" key="8">
    <source>
        <dbReference type="Proteomes" id="UP001596445"/>
    </source>
</evidence>
<keyword evidence="2" id="KW-0805">Transcription regulation</keyword>
<dbReference type="PANTHER" id="PTHR30055">
    <property type="entry name" value="HTH-TYPE TRANSCRIPTIONAL REGULATOR RUTR"/>
    <property type="match status" value="1"/>
</dbReference>
<dbReference type="PANTHER" id="PTHR30055:SF234">
    <property type="entry name" value="HTH-TYPE TRANSCRIPTIONAL REGULATOR BETI"/>
    <property type="match status" value="1"/>
</dbReference>
<dbReference type="PROSITE" id="PS50977">
    <property type="entry name" value="HTH_TETR_2"/>
    <property type="match status" value="1"/>
</dbReference>
<gene>
    <name evidence="7" type="ORF">ACFQQG_13680</name>
</gene>
<keyword evidence="3 5" id="KW-0238">DNA-binding</keyword>
<evidence type="ECO:0000256" key="4">
    <source>
        <dbReference type="ARBA" id="ARBA00023163"/>
    </source>
</evidence>
<accession>A0ABD5W676</accession>
<feature type="DNA-binding region" description="H-T-H motif" evidence="5">
    <location>
        <begin position="29"/>
        <end position="48"/>
    </location>
</feature>
<dbReference type="GeneID" id="76631116"/>
<organism evidence="7 8">
    <name type="scientific">Halovenus salina</name>
    <dbReference type="NCBI Taxonomy" id="1510225"/>
    <lineage>
        <taxon>Archaea</taxon>
        <taxon>Methanobacteriati</taxon>
        <taxon>Methanobacteriota</taxon>
        <taxon>Stenosarchaea group</taxon>
        <taxon>Halobacteria</taxon>
        <taxon>Halobacteriales</taxon>
        <taxon>Haloarculaceae</taxon>
        <taxon>Halovenus</taxon>
    </lineage>
</organism>